<feature type="compositionally biased region" description="Gly residues" evidence="1">
    <location>
        <begin position="92"/>
        <end position="102"/>
    </location>
</feature>
<reference evidence="2 3" key="1">
    <citation type="journal article" date="2021" name="BMC Genomics">
        <title>Datura genome reveals duplications of psychoactive alkaloid biosynthetic genes and high mutation rate following tissue culture.</title>
        <authorList>
            <person name="Rajewski A."/>
            <person name="Carter-House D."/>
            <person name="Stajich J."/>
            <person name="Litt A."/>
        </authorList>
    </citation>
    <scope>NUCLEOTIDE SEQUENCE [LARGE SCALE GENOMIC DNA]</scope>
    <source>
        <strain evidence="2">AR-01</strain>
    </source>
</reference>
<gene>
    <name evidence="2" type="ORF">HAX54_049963</name>
</gene>
<dbReference type="EMBL" id="JACEIK010008631">
    <property type="protein sequence ID" value="MCE3051489.1"/>
    <property type="molecule type" value="Genomic_DNA"/>
</dbReference>
<comment type="caution">
    <text evidence="2">The sequence shown here is derived from an EMBL/GenBank/DDBJ whole genome shotgun (WGS) entry which is preliminary data.</text>
</comment>
<feature type="region of interest" description="Disordered" evidence="1">
    <location>
        <begin position="63"/>
        <end position="102"/>
    </location>
</feature>
<accession>A0ABS8WN03</accession>
<evidence type="ECO:0000256" key="1">
    <source>
        <dbReference type="SAM" id="MobiDB-lite"/>
    </source>
</evidence>
<sequence length="102" mass="12074">MRRGEDWLGRWRVFRLSGISRGFRRRKTKGDGGEKRLRENQRVFQVVAIWVLLMAAKAVMGRKEEEGGSSWFRPEKRRRGWREREVRPSGGVRRGFTGGREK</sequence>
<protein>
    <submittedName>
        <fullName evidence="2">Uncharacterized protein</fullName>
    </submittedName>
</protein>
<dbReference type="Proteomes" id="UP000823775">
    <property type="component" value="Unassembled WGS sequence"/>
</dbReference>
<feature type="non-terminal residue" evidence="2">
    <location>
        <position position="102"/>
    </location>
</feature>
<keyword evidence="3" id="KW-1185">Reference proteome</keyword>
<organism evidence="2 3">
    <name type="scientific">Datura stramonium</name>
    <name type="common">Jimsonweed</name>
    <name type="synonym">Common thornapple</name>
    <dbReference type="NCBI Taxonomy" id="4076"/>
    <lineage>
        <taxon>Eukaryota</taxon>
        <taxon>Viridiplantae</taxon>
        <taxon>Streptophyta</taxon>
        <taxon>Embryophyta</taxon>
        <taxon>Tracheophyta</taxon>
        <taxon>Spermatophyta</taxon>
        <taxon>Magnoliopsida</taxon>
        <taxon>eudicotyledons</taxon>
        <taxon>Gunneridae</taxon>
        <taxon>Pentapetalae</taxon>
        <taxon>asterids</taxon>
        <taxon>lamiids</taxon>
        <taxon>Solanales</taxon>
        <taxon>Solanaceae</taxon>
        <taxon>Solanoideae</taxon>
        <taxon>Datureae</taxon>
        <taxon>Datura</taxon>
    </lineage>
</organism>
<name>A0ABS8WN03_DATST</name>
<evidence type="ECO:0000313" key="2">
    <source>
        <dbReference type="EMBL" id="MCE3051489.1"/>
    </source>
</evidence>
<proteinExistence type="predicted"/>
<evidence type="ECO:0000313" key="3">
    <source>
        <dbReference type="Proteomes" id="UP000823775"/>
    </source>
</evidence>